<dbReference type="SUPFAM" id="SSF53335">
    <property type="entry name" value="S-adenosyl-L-methionine-dependent methyltransferases"/>
    <property type="match status" value="1"/>
</dbReference>
<protein>
    <submittedName>
        <fullName evidence="2">Class I SAM-dependent methyltransferase</fullName>
    </submittedName>
</protein>
<evidence type="ECO:0000259" key="1">
    <source>
        <dbReference type="Pfam" id="PF13649"/>
    </source>
</evidence>
<dbReference type="Gene3D" id="3.40.50.150">
    <property type="entry name" value="Vaccinia Virus protein VP39"/>
    <property type="match status" value="1"/>
</dbReference>
<accession>A0A3G8H5N1</accession>
<evidence type="ECO:0000313" key="3">
    <source>
        <dbReference type="Proteomes" id="UP000270411"/>
    </source>
</evidence>
<dbReference type="AlphaFoldDB" id="A0A3G8H5N1"/>
<name>A0A3G8H5N1_9BURK</name>
<dbReference type="GO" id="GO:0008168">
    <property type="term" value="F:methyltransferase activity"/>
    <property type="evidence" value="ECO:0007669"/>
    <property type="project" value="UniProtKB-KW"/>
</dbReference>
<dbReference type="InterPro" id="IPR041698">
    <property type="entry name" value="Methyltransf_25"/>
</dbReference>
<keyword evidence="2" id="KW-0489">Methyltransferase</keyword>
<dbReference type="EMBL" id="CP033969">
    <property type="protein sequence ID" value="AZG14842.1"/>
    <property type="molecule type" value="Genomic_DNA"/>
</dbReference>
<feature type="domain" description="Methyltransferase" evidence="1">
    <location>
        <begin position="55"/>
        <end position="138"/>
    </location>
</feature>
<gene>
    <name evidence="2" type="ORF">EHF44_16215</name>
</gene>
<dbReference type="InterPro" id="IPR029063">
    <property type="entry name" value="SAM-dependent_MTases_sf"/>
</dbReference>
<organism evidence="2 3">
    <name type="scientific">Cupriavidus pauculus</name>
    <dbReference type="NCBI Taxonomy" id="82633"/>
    <lineage>
        <taxon>Bacteria</taxon>
        <taxon>Pseudomonadati</taxon>
        <taxon>Pseudomonadota</taxon>
        <taxon>Betaproteobacteria</taxon>
        <taxon>Burkholderiales</taxon>
        <taxon>Burkholderiaceae</taxon>
        <taxon>Cupriavidus</taxon>
    </lineage>
</organism>
<sequence length="216" mass="24826">MNQANEAQAVFTEIYHRNQWGSPESVSGSGSEMTRTRHLRAELPHLLREFNIRSVLDIPCGDFNWMRHVDLGGVHYIGADIVPELVEHNRRTYRGPRIQFEHLDVIASPLPKVDAVLCRDGLVHFPHASIAAALRNICSSGALYLLTTHFSFRTPSANEEIDFGQWRRLNFELAPFHWPAPRRYIIEGCDEHDGHFADKSLAIWPVQEIRSRLQWP</sequence>
<evidence type="ECO:0000313" key="2">
    <source>
        <dbReference type="EMBL" id="AZG14842.1"/>
    </source>
</evidence>
<dbReference type="Pfam" id="PF13649">
    <property type="entry name" value="Methyltransf_25"/>
    <property type="match status" value="1"/>
</dbReference>
<keyword evidence="2" id="KW-0808">Transferase</keyword>
<dbReference type="OrthoDB" id="20930at2"/>
<dbReference type="RefSeq" id="WP_124684596.1">
    <property type="nucleotide sequence ID" value="NZ_CP033969.1"/>
</dbReference>
<dbReference type="GO" id="GO:0032259">
    <property type="term" value="P:methylation"/>
    <property type="evidence" value="ECO:0007669"/>
    <property type="project" value="UniProtKB-KW"/>
</dbReference>
<dbReference type="Proteomes" id="UP000270411">
    <property type="component" value="Chromosome 1"/>
</dbReference>
<proteinExistence type="predicted"/>
<dbReference type="KEGG" id="cpau:EHF44_16215"/>
<reference evidence="3" key="1">
    <citation type="submission" date="2018-11" db="EMBL/GenBank/DDBJ databases">
        <title>FDA dAtabase for Regulatory Grade micrObial Sequences (FDA-ARGOS): Supporting development and validation of Infectious Disease Dx tests.</title>
        <authorList>
            <person name="Goldberg B."/>
            <person name="Campos J."/>
            <person name="Tallon L."/>
            <person name="Sadzewicz L."/>
            <person name="Zhao X."/>
            <person name="Vavikolanu K."/>
            <person name="Mehta A."/>
            <person name="Aluvathingal J."/>
            <person name="Nadendla S."/>
            <person name="Geyer C."/>
            <person name="Nandy P."/>
            <person name="Yan Y."/>
            <person name="Sichtig H."/>
        </authorList>
    </citation>
    <scope>NUCLEOTIDE SEQUENCE [LARGE SCALE GENOMIC DNA]</scope>
    <source>
        <strain evidence="3">FDAARGOS_614</strain>
    </source>
</reference>